<comment type="caution">
    <text evidence="2">The sequence shown here is derived from an EMBL/GenBank/DDBJ whole genome shotgun (WGS) entry which is preliminary data.</text>
</comment>
<dbReference type="Proteomes" id="UP000536746">
    <property type="component" value="Unassembled WGS sequence"/>
</dbReference>
<dbReference type="SUPFAM" id="SSF54593">
    <property type="entry name" value="Glyoxalase/Bleomycin resistance protein/Dihydroxybiphenyl dioxygenase"/>
    <property type="match status" value="1"/>
</dbReference>
<evidence type="ECO:0000313" key="2">
    <source>
        <dbReference type="EMBL" id="NUU01577.1"/>
    </source>
</evidence>
<dbReference type="PANTHER" id="PTHR35006">
    <property type="entry name" value="GLYOXALASE FAMILY PROTEIN (AFU_ORTHOLOGUE AFUA_5G14830)"/>
    <property type="match status" value="1"/>
</dbReference>
<reference evidence="2 3" key="1">
    <citation type="journal article" date="2020" name="Front. Plant Sci.">
        <title>Isolation of Rhizosphere Bacteria That Improve Quality and Water Stress Tolerance in Greenhouse Ornamentals.</title>
        <authorList>
            <person name="Nordstedt N.P."/>
            <person name="Jones M.L."/>
        </authorList>
    </citation>
    <scope>NUCLEOTIDE SEQUENCE [LARGE SCALE GENOMIC DNA]</scope>
    <source>
        <strain evidence="2 3">C6C2</strain>
    </source>
</reference>
<dbReference type="PROSITE" id="PS51819">
    <property type="entry name" value="VOC"/>
    <property type="match status" value="1"/>
</dbReference>
<dbReference type="InterPro" id="IPR029068">
    <property type="entry name" value="Glyas_Bleomycin-R_OHBP_Dase"/>
</dbReference>
<protein>
    <submittedName>
        <fullName evidence="2">VOC family protein</fullName>
    </submittedName>
</protein>
<dbReference type="InterPro" id="IPR004360">
    <property type="entry name" value="Glyas_Fos-R_dOase_dom"/>
</dbReference>
<name>A0ABX2LSQ9_9BURK</name>
<dbReference type="RefSeq" id="WP_079217636.1">
    <property type="nucleotide sequence ID" value="NZ_CP018845.1"/>
</dbReference>
<evidence type="ECO:0000259" key="1">
    <source>
        <dbReference type="PROSITE" id="PS51819"/>
    </source>
</evidence>
<accession>A0ABX2LSQ9</accession>
<dbReference type="CDD" id="cd07262">
    <property type="entry name" value="VOC_like"/>
    <property type="match status" value="1"/>
</dbReference>
<dbReference type="Gene3D" id="3.10.180.10">
    <property type="entry name" value="2,3-Dihydroxybiphenyl 1,2-Dioxygenase, domain 1"/>
    <property type="match status" value="1"/>
</dbReference>
<feature type="domain" description="VOC" evidence="1">
    <location>
        <begin position="1"/>
        <end position="125"/>
    </location>
</feature>
<keyword evidence="3" id="KW-1185">Reference proteome</keyword>
<dbReference type="PANTHER" id="PTHR35006:SF2">
    <property type="entry name" value="GLYOXALASE FAMILY PROTEIN (AFU_ORTHOLOGUE AFUA_5G14830)"/>
    <property type="match status" value="1"/>
</dbReference>
<dbReference type="Pfam" id="PF00903">
    <property type="entry name" value="Glyoxalase"/>
    <property type="match status" value="1"/>
</dbReference>
<proteinExistence type="predicted"/>
<dbReference type="EMBL" id="JABFMT010000006">
    <property type="protein sequence ID" value="NUU01577.1"/>
    <property type="molecule type" value="Genomic_DNA"/>
</dbReference>
<evidence type="ECO:0000313" key="3">
    <source>
        <dbReference type="Proteomes" id="UP000536746"/>
    </source>
</evidence>
<dbReference type="InterPro" id="IPR037523">
    <property type="entry name" value="VOC_core"/>
</dbReference>
<gene>
    <name evidence="2" type="ORF">HNO84_08205</name>
</gene>
<sequence>MIDHTGVIVSDFAKSKAFYAAALAPIGYTLIMEVPAAVTGHTDVAGFGENGKPDFWISRGTPNQPPIHVAFRVGQRAPVDAFHGAALGAGGRDNGGPGIRAHFHPDYYGAFVLDPDGHNIEVVCHAPADA</sequence>
<organism evidence="2 3">
    <name type="scientific">Herbaspirillum robiniae</name>
    <dbReference type="NCBI Taxonomy" id="2014887"/>
    <lineage>
        <taxon>Bacteria</taxon>
        <taxon>Pseudomonadati</taxon>
        <taxon>Pseudomonadota</taxon>
        <taxon>Betaproteobacteria</taxon>
        <taxon>Burkholderiales</taxon>
        <taxon>Oxalobacteraceae</taxon>
        <taxon>Herbaspirillum</taxon>
    </lineage>
</organism>